<evidence type="ECO:0000259" key="8">
    <source>
        <dbReference type="PROSITE" id="PS50048"/>
    </source>
</evidence>
<keyword evidence="10" id="KW-1185">Reference proteome</keyword>
<dbReference type="SMART" id="SM00906">
    <property type="entry name" value="Fungal_trans"/>
    <property type="match status" value="1"/>
</dbReference>
<evidence type="ECO:0000256" key="4">
    <source>
        <dbReference type="ARBA" id="ARBA00023163"/>
    </source>
</evidence>
<name>A0A072PHX9_9EURO</name>
<accession>A0A072PHX9</accession>
<dbReference type="OrthoDB" id="3364175at2759"/>
<dbReference type="RefSeq" id="XP_013262304.1">
    <property type="nucleotide sequence ID" value="XM_013406850.1"/>
</dbReference>
<keyword evidence="3" id="KW-0238">DNA-binding</keyword>
<comment type="caution">
    <text evidence="9">The sequence shown here is derived from an EMBL/GenBank/DDBJ whole genome shotgun (WGS) entry which is preliminary data.</text>
</comment>
<dbReference type="GO" id="GO:0008270">
    <property type="term" value="F:zinc ion binding"/>
    <property type="evidence" value="ECO:0007669"/>
    <property type="project" value="InterPro"/>
</dbReference>
<evidence type="ECO:0000313" key="10">
    <source>
        <dbReference type="Proteomes" id="UP000027920"/>
    </source>
</evidence>
<dbReference type="HOGENOM" id="CLU_008511_0_2_1"/>
<organism evidence="9 10">
    <name type="scientific">Exophiala aquamarina CBS 119918</name>
    <dbReference type="NCBI Taxonomy" id="1182545"/>
    <lineage>
        <taxon>Eukaryota</taxon>
        <taxon>Fungi</taxon>
        <taxon>Dikarya</taxon>
        <taxon>Ascomycota</taxon>
        <taxon>Pezizomycotina</taxon>
        <taxon>Eurotiomycetes</taxon>
        <taxon>Chaetothyriomycetidae</taxon>
        <taxon>Chaetothyriales</taxon>
        <taxon>Herpotrichiellaceae</taxon>
        <taxon>Exophiala</taxon>
    </lineage>
</organism>
<dbReference type="InterPro" id="IPR007219">
    <property type="entry name" value="XnlR_reg_dom"/>
</dbReference>
<evidence type="ECO:0000256" key="6">
    <source>
        <dbReference type="SAM" id="MobiDB-lite"/>
    </source>
</evidence>
<protein>
    <recommendedName>
        <fullName evidence="8">Zn(2)-C6 fungal-type domain-containing protein</fullName>
    </recommendedName>
</protein>
<sequence>MAGDQARRASQTDSQEPTTPPPSYKRRRIALACTSCRNRKSRCNGAKPSCSLCVELGFNCVYQQPAAGSSANNVKSSQVQSGYDERLRAIEDTLRLLVHQKEPETNSREPPPLRSHTLEQGEAFQQASNSDEDVAILDEDDSQLQNGGEDSVDGMAAITDPEDRESRFFGPSSNITFLRHISDATSATLKSIGHSRQSDSGLNQQLVSRAASPVTTLSETSPAIRSQFVNIRSLPSESRALHLIRLFFSDTGMLFPYIHEQDILRTYSAARRNKFTAVSRSWLCLVNVIFAFATYISARPEQPAEKNAAESEVFIERAHALSADIELKSANLESVQCFLLMAQFRQGTQRSDQAWSLHGLAVRAAIQLGLHSRSATVGLTAVEAEIRKRTWFACMVLDRTLSMTFGRPATIPNQYMRLELPVNQNLEKLSMMGTSTGSLSTLDPPDTVCLFIATIKLYYILEEIICQLYGSNIDGDPQLTIPAMLERTLALEQKLAEWKLDLPSQLRRRPWDTLDPDAVSASSWDPVFDRLSVIITLRYLNIRILLHRPVLSAFLLRRARLRNATSVSEDEDHFFQDLGERSVKACEQCAMDIVDIVHRTSRPPALLGAWWFSAYYTFNAALVIFSCILMEITTAARWTPSGPTITMAESLDTTKITDMITKLRHAAETLQRFGEGTKSAKRIRKTLLKLVQICMTLAQCSPEHGPTILSSLASTFDADLARSQTQQNEALVQNMGQEIGPEEMMANSMLPMLPPPDLFTAYDMSMHQYWTDTNLDLFSDLVGVESGLTSLMAG</sequence>
<feature type="domain" description="Zn(2)-C6 fungal-type" evidence="8">
    <location>
        <begin position="32"/>
        <end position="62"/>
    </location>
</feature>
<dbReference type="Pfam" id="PF00172">
    <property type="entry name" value="Zn_clus"/>
    <property type="match status" value="1"/>
</dbReference>
<dbReference type="VEuPathDB" id="FungiDB:A1O9_04560"/>
<dbReference type="Proteomes" id="UP000027920">
    <property type="component" value="Unassembled WGS sequence"/>
</dbReference>
<dbReference type="GO" id="GO:0000981">
    <property type="term" value="F:DNA-binding transcription factor activity, RNA polymerase II-specific"/>
    <property type="evidence" value="ECO:0007669"/>
    <property type="project" value="InterPro"/>
</dbReference>
<reference evidence="9 10" key="1">
    <citation type="submission" date="2013-03" db="EMBL/GenBank/DDBJ databases">
        <title>The Genome Sequence of Exophiala aquamarina CBS 119918.</title>
        <authorList>
            <consortium name="The Broad Institute Genomics Platform"/>
            <person name="Cuomo C."/>
            <person name="de Hoog S."/>
            <person name="Gorbushina A."/>
            <person name="Walker B."/>
            <person name="Young S.K."/>
            <person name="Zeng Q."/>
            <person name="Gargeya S."/>
            <person name="Fitzgerald M."/>
            <person name="Haas B."/>
            <person name="Abouelleil A."/>
            <person name="Allen A.W."/>
            <person name="Alvarado L."/>
            <person name="Arachchi H.M."/>
            <person name="Berlin A.M."/>
            <person name="Chapman S.B."/>
            <person name="Gainer-Dewar J."/>
            <person name="Goldberg J."/>
            <person name="Griggs A."/>
            <person name="Gujja S."/>
            <person name="Hansen M."/>
            <person name="Howarth C."/>
            <person name="Imamovic A."/>
            <person name="Ireland A."/>
            <person name="Larimer J."/>
            <person name="McCowan C."/>
            <person name="Murphy C."/>
            <person name="Pearson M."/>
            <person name="Poon T.W."/>
            <person name="Priest M."/>
            <person name="Roberts A."/>
            <person name="Saif S."/>
            <person name="Shea T."/>
            <person name="Sisk P."/>
            <person name="Sykes S."/>
            <person name="Wortman J."/>
            <person name="Nusbaum C."/>
            <person name="Birren B."/>
        </authorList>
    </citation>
    <scope>NUCLEOTIDE SEQUENCE [LARGE SCALE GENOMIC DNA]</scope>
    <source>
        <strain evidence="9 10">CBS 119918</strain>
    </source>
</reference>
<dbReference type="Pfam" id="PF04082">
    <property type="entry name" value="Fungal_trans"/>
    <property type="match status" value="1"/>
</dbReference>
<evidence type="ECO:0000256" key="7">
    <source>
        <dbReference type="SAM" id="Phobius"/>
    </source>
</evidence>
<dbReference type="CDD" id="cd12148">
    <property type="entry name" value="fungal_TF_MHR"/>
    <property type="match status" value="1"/>
</dbReference>
<keyword evidence="4" id="KW-0804">Transcription</keyword>
<dbReference type="InterPro" id="IPR001138">
    <property type="entry name" value="Zn2Cys6_DnaBD"/>
</dbReference>
<gene>
    <name evidence="9" type="ORF">A1O9_04560</name>
</gene>
<dbReference type="GO" id="GO:0006351">
    <property type="term" value="P:DNA-templated transcription"/>
    <property type="evidence" value="ECO:0007669"/>
    <property type="project" value="InterPro"/>
</dbReference>
<evidence type="ECO:0000256" key="1">
    <source>
        <dbReference type="ARBA" id="ARBA00022723"/>
    </source>
</evidence>
<dbReference type="InterPro" id="IPR051127">
    <property type="entry name" value="Fungal_SecMet_Regulators"/>
</dbReference>
<dbReference type="GO" id="GO:0000978">
    <property type="term" value="F:RNA polymerase II cis-regulatory region sequence-specific DNA binding"/>
    <property type="evidence" value="ECO:0007669"/>
    <property type="project" value="TreeGrafter"/>
</dbReference>
<feature type="transmembrane region" description="Helical" evidence="7">
    <location>
        <begin position="609"/>
        <end position="630"/>
    </location>
</feature>
<dbReference type="SMART" id="SM00066">
    <property type="entry name" value="GAL4"/>
    <property type="match status" value="1"/>
</dbReference>
<dbReference type="CDD" id="cd00067">
    <property type="entry name" value="GAL4"/>
    <property type="match status" value="1"/>
</dbReference>
<dbReference type="SUPFAM" id="SSF57701">
    <property type="entry name" value="Zn2/Cys6 DNA-binding domain"/>
    <property type="match status" value="1"/>
</dbReference>
<dbReference type="STRING" id="1182545.A0A072PHX9"/>
<feature type="compositionally biased region" description="Polar residues" evidence="6">
    <location>
        <begin position="8"/>
        <end position="17"/>
    </location>
</feature>
<dbReference type="PANTHER" id="PTHR47424:SF3">
    <property type="entry name" value="REGULATORY PROTEIN GAL4"/>
    <property type="match status" value="1"/>
</dbReference>
<dbReference type="GO" id="GO:0005634">
    <property type="term" value="C:nucleus"/>
    <property type="evidence" value="ECO:0007669"/>
    <property type="project" value="TreeGrafter"/>
</dbReference>
<dbReference type="EMBL" id="AMGV01000003">
    <property type="protein sequence ID" value="KEF59714.1"/>
    <property type="molecule type" value="Genomic_DNA"/>
</dbReference>
<keyword evidence="7" id="KW-0472">Membrane</keyword>
<keyword evidence="1" id="KW-0479">Metal-binding</keyword>
<feature type="region of interest" description="Disordered" evidence="6">
    <location>
        <begin position="1"/>
        <end position="26"/>
    </location>
</feature>
<evidence type="ECO:0000256" key="2">
    <source>
        <dbReference type="ARBA" id="ARBA00023015"/>
    </source>
</evidence>
<dbReference type="GeneID" id="25279491"/>
<proteinExistence type="predicted"/>
<keyword evidence="7" id="KW-0812">Transmembrane</keyword>
<evidence type="ECO:0000256" key="3">
    <source>
        <dbReference type="ARBA" id="ARBA00023125"/>
    </source>
</evidence>
<dbReference type="AlphaFoldDB" id="A0A072PHX9"/>
<dbReference type="PROSITE" id="PS00463">
    <property type="entry name" value="ZN2_CY6_FUNGAL_1"/>
    <property type="match status" value="1"/>
</dbReference>
<keyword evidence="5" id="KW-0539">Nucleus</keyword>
<dbReference type="Gene3D" id="4.10.240.10">
    <property type="entry name" value="Zn(2)-C6 fungal-type DNA-binding domain"/>
    <property type="match status" value="1"/>
</dbReference>
<dbReference type="PROSITE" id="PS50048">
    <property type="entry name" value="ZN2_CY6_FUNGAL_2"/>
    <property type="match status" value="1"/>
</dbReference>
<evidence type="ECO:0000313" key="9">
    <source>
        <dbReference type="EMBL" id="KEF59714.1"/>
    </source>
</evidence>
<evidence type="ECO:0000256" key="5">
    <source>
        <dbReference type="ARBA" id="ARBA00023242"/>
    </source>
</evidence>
<keyword evidence="2" id="KW-0805">Transcription regulation</keyword>
<dbReference type="GO" id="GO:0000435">
    <property type="term" value="P:positive regulation of transcription from RNA polymerase II promoter by galactose"/>
    <property type="evidence" value="ECO:0007669"/>
    <property type="project" value="TreeGrafter"/>
</dbReference>
<dbReference type="InterPro" id="IPR036864">
    <property type="entry name" value="Zn2-C6_fun-type_DNA-bd_sf"/>
</dbReference>
<dbReference type="PANTHER" id="PTHR47424">
    <property type="entry name" value="REGULATORY PROTEIN GAL4"/>
    <property type="match status" value="1"/>
</dbReference>
<keyword evidence="7" id="KW-1133">Transmembrane helix</keyword>